<reference evidence="1" key="1">
    <citation type="submission" date="2021-06" db="EMBL/GenBank/DDBJ databases">
        <title>Parelaphostrongylus tenuis whole genome reference sequence.</title>
        <authorList>
            <person name="Garwood T.J."/>
            <person name="Larsen P.A."/>
            <person name="Fountain-Jones N.M."/>
            <person name="Garbe J.R."/>
            <person name="Macchietto M.G."/>
            <person name="Kania S.A."/>
            <person name="Gerhold R.W."/>
            <person name="Richards J.E."/>
            <person name="Wolf T.M."/>
        </authorList>
    </citation>
    <scope>NUCLEOTIDE SEQUENCE</scope>
    <source>
        <strain evidence="1">MNPRO001-30</strain>
        <tissue evidence="1">Meninges</tissue>
    </source>
</reference>
<name>A0AAD5QTQ0_PARTN</name>
<sequence length="69" mass="7825">MELVHEISAVSSHMIEMTGERITVRSDVERKPSGTFKMSSISTGAREWFEKRIAEQKIADDLVIDRGCK</sequence>
<dbReference type="EMBL" id="JAHQIW010004132">
    <property type="protein sequence ID" value="KAJ1361209.1"/>
    <property type="molecule type" value="Genomic_DNA"/>
</dbReference>
<proteinExistence type="predicted"/>
<gene>
    <name evidence="1" type="ORF">KIN20_020406</name>
</gene>
<dbReference type="Proteomes" id="UP001196413">
    <property type="component" value="Unassembled WGS sequence"/>
</dbReference>
<accession>A0AAD5QTQ0</accession>
<comment type="caution">
    <text evidence="1">The sequence shown here is derived from an EMBL/GenBank/DDBJ whole genome shotgun (WGS) entry which is preliminary data.</text>
</comment>
<protein>
    <submittedName>
        <fullName evidence="1">Uncharacterized protein</fullName>
    </submittedName>
</protein>
<evidence type="ECO:0000313" key="1">
    <source>
        <dbReference type="EMBL" id="KAJ1361209.1"/>
    </source>
</evidence>
<evidence type="ECO:0000313" key="2">
    <source>
        <dbReference type="Proteomes" id="UP001196413"/>
    </source>
</evidence>
<organism evidence="1 2">
    <name type="scientific">Parelaphostrongylus tenuis</name>
    <name type="common">Meningeal worm</name>
    <dbReference type="NCBI Taxonomy" id="148309"/>
    <lineage>
        <taxon>Eukaryota</taxon>
        <taxon>Metazoa</taxon>
        <taxon>Ecdysozoa</taxon>
        <taxon>Nematoda</taxon>
        <taxon>Chromadorea</taxon>
        <taxon>Rhabditida</taxon>
        <taxon>Rhabditina</taxon>
        <taxon>Rhabditomorpha</taxon>
        <taxon>Strongyloidea</taxon>
        <taxon>Metastrongylidae</taxon>
        <taxon>Parelaphostrongylus</taxon>
    </lineage>
</organism>
<keyword evidence="2" id="KW-1185">Reference proteome</keyword>
<dbReference type="AlphaFoldDB" id="A0AAD5QTQ0"/>